<evidence type="ECO:0000313" key="4">
    <source>
        <dbReference type="Proteomes" id="UP000070376"/>
    </source>
</evidence>
<organism evidence="2 4">
    <name type="scientific">Heyndrickxia coagulans</name>
    <name type="common">Weizmannia coagulans</name>
    <dbReference type="NCBI Taxonomy" id="1398"/>
    <lineage>
        <taxon>Bacteria</taxon>
        <taxon>Bacillati</taxon>
        <taxon>Bacillota</taxon>
        <taxon>Bacilli</taxon>
        <taxon>Bacillales</taxon>
        <taxon>Bacillaceae</taxon>
        <taxon>Heyndrickxia</taxon>
    </lineage>
</organism>
<protein>
    <recommendedName>
        <fullName evidence="5">Spore coat protein</fullName>
    </recommendedName>
</protein>
<dbReference type="STRING" id="1398.AB434_3698"/>
<dbReference type="PATRIC" id="fig|1398.18.peg.1582"/>
<evidence type="ECO:0000313" key="1">
    <source>
        <dbReference type="EMBL" id="AJO22364.1"/>
    </source>
</evidence>
<dbReference type="Proteomes" id="UP000032024">
    <property type="component" value="Chromosome"/>
</dbReference>
<gene>
    <name evidence="2" type="ORF">HMPREF3213_00933</name>
    <name evidence="1" type="ORF">SB48_HM08orf02470</name>
</gene>
<dbReference type="InterPro" id="IPR012347">
    <property type="entry name" value="Ferritin-like"/>
</dbReference>
<reference evidence="3" key="2">
    <citation type="submission" date="2015-01" db="EMBL/GenBank/DDBJ databases">
        <title>Comparative genome analysis of Bacillus coagulans HM-08, Clostridium butyricum HM-68, Bacillus subtilis HM-66 and Bacillus paralicheniformis BL-09.</title>
        <authorList>
            <person name="Zhang H."/>
        </authorList>
    </citation>
    <scope>NUCLEOTIDE SEQUENCE [LARGE SCALE GENOMIC DNA]</scope>
    <source>
        <strain evidence="3">HM-08</strain>
    </source>
</reference>
<dbReference type="EMBL" id="LRPN01000032">
    <property type="protein sequence ID" value="KWZ84145.1"/>
    <property type="molecule type" value="Genomic_DNA"/>
</dbReference>
<reference evidence="2" key="4">
    <citation type="submission" date="2016-01" db="EMBL/GenBank/DDBJ databases">
        <authorList>
            <person name="Oliw E.H."/>
        </authorList>
    </citation>
    <scope>NUCLEOTIDE SEQUENCE [LARGE SCALE GENOMIC DNA]</scope>
    <source>
        <strain evidence="2">GED7749B</strain>
    </source>
</reference>
<dbReference type="EMBL" id="CP010525">
    <property type="protein sequence ID" value="AJO22364.1"/>
    <property type="molecule type" value="Genomic_DNA"/>
</dbReference>
<evidence type="ECO:0000313" key="3">
    <source>
        <dbReference type="Proteomes" id="UP000032024"/>
    </source>
</evidence>
<proteinExistence type="predicted"/>
<reference evidence="4" key="3">
    <citation type="submission" date="2016-01" db="EMBL/GenBank/DDBJ databases">
        <authorList>
            <person name="Mitreva M."/>
            <person name="Pepin K.H."/>
            <person name="Mihindukulasuriya K.A."/>
            <person name="Fulton R."/>
            <person name="Fronick C."/>
            <person name="O'Laughlin M."/>
            <person name="Miner T."/>
            <person name="Herter B."/>
            <person name="Rosa B.A."/>
            <person name="Cordes M."/>
            <person name="Tomlinson C."/>
            <person name="Wollam A."/>
            <person name="Palsikar V.B."/>
            <person name="Mardis E.R."/>
            <person name="Wilson R.K."/>
        </authorList>
    </citation>
    <scope>NUCLEOTIDE SEQUENCE [LARGE SCALE GENOMIC DNA]</scope>
    <source>
        <strain evidence="4">GED7749B</strain>
    </source>
</reference>
<dbReference type="AlphaFoldDB" id="A0A0C5C6Q5"/>
<evidence type="ECO:0008006" key="5">
    <source>
        <dbReference type="Google" id="ProtNLM"/>
    </source>
</evidence>
<dbReference type="RefSeq" id="WP_014097826.1">
    <property type="nucleotide sequence ID" value="NZ_CP010525.1"/>
</dbReference>
<accession>A0A0C5C6Q5</accession>
<reference evidence="1" key="1">
    <citation type="submission" date="2015-01" db="EMBL/GenBank/DDBJ databases">
        <title>Comparative genome analysis of Bacillus coagulans HM-08, Clostridium butyricum HM-68, Bacillus subtilis HM-66 and Bacillus licheniformis BL-09.</title>
        <authorList>
            <person name="Zhang H."/>
        </authorList>
    </citation>
    <scope>NUCLEOTIDE SEQUENCE [LARGE SCALE GENOMIC DNA]</scope>
    <source>
        <strain evidence="1">HM-08</strain>
    </source>
</reference>
<dbReference type="Gene3D" id="1.20.1260.10">
    <property type="match status" value="1"/>
</dbReference>
<dbReference type="Proteomes" id="UP000070376">
    <property type="component" value="Unassembled WGS sequence"/>
</dbReference>
<name>A0A0C5C6Q5_HEYCO</name>
<sequence length="66" mass="7400">MDQTLGVHETLDMHEILMFKNICLTKSATMSAIAQDPALKELLGQNAKQAKQDIEQLMSLLGREEK</sequence>
<keyword evidence="3" id="KW-1185">Reference proteome</keyword>
<evidence type="ECO:0000313" key="2">
    <source>
        <dbReference type="EMBL" id="KWZ84145.1"/>
    </source>
</evidence>